<name>A0ABY2E7L0_9MICO</name>
<sequence>MRPAAPAPSGTGGLELGFYSFGDTMPDPHTGERTPPGQRLRDLLERVRLADQVGLAYAGIGEHHRPEYAVSAPGTVIAAALAQTSTIRVGSAVTVLSTEDPVRVFQQFATMDQFSGGRVELLAGRGSYIESYPLYGAALDDYDELFEEKIRLLLALDAEHPISWSGRFRPPLSDAVVLPRPLDKPGLGEHLRIGIATGGNPESSARAGELGLPVTYAIIGGRPADFAPLADLYRDSFNDTGHGADARVEVAVMGFVADTDPGARDFFYPYYLQTMRMIAAERGFPVPNRITYEATASPGGAYFVGAPESVAERIVALHAVLGHDRQVFQMDLTGVPQREALRAIELLGTRVKPLVDAALAGRPVEIDASPTALDG</sequence>
<dbReference type="Gene3D" id="3.20.20.30">
    <property type="entry name" value="Luciferase-like domain"/>
    <property type="match status" value="1"/>
</dbReference>
<dbReference type="Proteomes" id="UP000504882">
    <property type="component" value="Unassembled WGS sequence"/>
</dbReference>
<keyword evidence="6" id="KW-1185">Reference proteome</keyword>
<keyword evidence="1" id="KW-0560">Oxidoreductase</keyword>
<organism evidence="5 6">
    <name type="scientific">Occultella glacieicola</name>
    <dbReference type="NCBI Taxonomy" id="2518684"/>
    <lineage>
        <taxon>Bacteria</taxon>
        <taxon>Bacillati</taxon>
        <taxon>Actinomycetota</taxon>
        <taxon>Actinomycetes</taxon>
        <taxon>Micrococcales</taxon>
        <taxon>Ruaniaceae</taxon>
        <taxon>Occultella</taxon>
    </lineage>
</organism>
<keyword evidence="2" id="KW-0503">Monooxygenase</keyword>
<dbReference type="InterPro" id="IPR036661">
    <property type="entry name" value="Luciferase-like_sf"/>
</dbReference>
<accession>A0ABY2E7L0</accession>
<dbReference type="SUPFAM" id="SSF51679">
    <property type="entry name" value="Bacterial luciferase-like"/>
    <property type="match status" value="1"/>
</dbReference>
<dbReference type="PANTHER" id="PTHR30137">
    <property type="entry name" value="LUCIFERASE-LIKE MONOOXYGENASE"/>
    <property type="match status" value="1"/>
</dbReference>
<comment type="caution">
    <text evidence="5">The sequence shown here is derived from an EMBL/GenBank/DDBJ whole genome shotgun (WGS) entry which is preliminary data.</text>
</comment>
<dbReference type="InterPro" id="IPR050766">
    <property type="entry name" value="Bact_Lucif_Oxidored"/>
</dbReference>
<evidence type="ECO:0000256" key="1">
    <source>
        <dbReference type="ARBA" id="ARBA00023002"/>
    </source>
</evidence>
<evidence type="ECO:0000256" key="3">
    <source>
        <dbReference type="SAM" id="MobiDB-lite"/>
    </source>
</evidence>
<dbReference type="EMBL" id="SMNA01000002">
    <property type="protein sequence ID" value="TDE97413.1"/>
    <property type="molecule type" value="Genomic_DNA"/>
</dbReference>
<evidence type="ECO:0000256" key="2">
    <source>
        <dbReference type="ARBA" id="ARBA00023033"/>
    </source>
</evidence>
<reference evidence="5 6" key="1">
    <citation type="submission" date="2019-03" db="EMBL/GenBank/DDBJ databases">
        <title>Genomic features of bacteria from cold environments.</title>
        <authorList>
            <person name="Shen L."/>
        </authorList>
    </citation>
    <scope>NUCLEOTIDE SEQUENCE [LARGE SCALE GENOMIC DNA]</scope>
    <source>
        <strain evidence="6">T3246-1</strain>
    </source>
</reference>
<feature type="domain" description="Luciferase-like" evidence="4">
    <location>
        <begin position="25"/>
        <end position="321"/>
    </location>
</feature>
<gene>
    <name evidence="5" type="ORF">EXU48_04250</name>
</gene>
<evidence type="ECO:0000259" key="4">
    <source>
        <dbReference type="Pfam" id="PF00296"/>
    </source>
</evidence>
<dbReference type="Pfam" id="PF00296">
    <property type="entry name" value="Bac_luciferase"/>
    <property type="match status" value="1"/>
</dbReference>
<proteinExistence type="predicted"/>
<evidence type="ECO:0000313" key="6">
    <source>
        <dbReference type="Proteomes" id="UP000504882"/>
    </source>
</evidence>
<protein>
    <submittedName>
        <fullName evidence="5">LLM class flavin-dependent oxidoreductase</fullName>
    </submittedName>
</protein>
<dbReference type="RefSeq" id="WP_133106339.1">
    <property type="nucleotide sequence ID" value="NZ_SMNA01000002.1"/>
</dbReference>
<dbReference type="InterPro" id="IPR011251">
    <property type="entry name" value="Luciferase-like_dom"/>
</dbReference>
<dbReference type="PANTHER" id="PTHR30137:SF8">
    <property type="entry name" value="BLR5498 PROTEIN"/>
    <property type="match status" value="1"/>
</dbReference>
<evidence type="ECO:0000313" key="5">
    <source>
        <dbReference type="EMBL" id="TDE97413.1"/>
    </source>
</evidence>
<feature type="region of interest" description="Disordered" evidence="3">
    <location>
        <begin position="1"/>
        <end position="37"/>
    </location>
</feature>